<evidence type="ECO:0000313" key="1">
    <source>
        <dbReference type="EMBL" id="GAG78085.1"/>
    </source>
</evidence>
<name>X1A7D6_9ZZZZ</name>
<dbReference type="EMBL" id="BART01013525">
    <property type="protein sequence ID" value="GAG78085.1"/>
    <property type="molecule type" value="Genomic_DNA"/>
</dbReference>
<reference evidence="1" key="1">
    <citation type="journal article" date="2014" name="Front. Microbiol.">
        <title>High frequency of phylogenetically diverse reductive dehalogenase-homologous genes in deep subseafloor sedimentary metagenomes.</title>
        <authorList>
            <person name="Kawai M."/>
            <person name="Futagami T."/>
            <person name="Toyoda A."/>
            <person name="Takaki Y."/>
            <person name="Nishi S."/>
            <person name="Hori S."/>
            <person name="Arai W."/>
            <person name="Tsubouchi T."/>
            <person name="Morono Y."/>
            <person name="Uchiyama I."/>
            <person name="Ito T."/>
            <person name="Fujiyama A."/>
            <person name="Inagaki F."/>
            <person name="Takami H."/>
        </authorList>
    </citation>
    <scope>NUCLEOTIDE SEQUENCE</scope>
    <source>
        <strain evidence="1">Expedition CK06-06</strain>
    </source>
</reference>
<proteinExistence type="predicted"/>
<dbReference type="AlphaFoldDB" id="X1A7D6"/>
<comment type="caution">
    <text evidence="1">The sequence shown here is derived from an EMBL/GenBank/DDBJ whole genome shotgun (WGS) entry which is preliminary data.</text>
</comment>
<protein>
    <submittedName>
        <fullName evidence="1">Uncharacterized protein</fullName>
    </submittedName>
</protein>
<feature type="non-terminal residue" evidence="1">
    <location>
        <position position="1"/>
    </location>
</feature>
<accession>X1A7D6</accession>
<sequence>KSFDQSELDPDGIVYTKYRCFDNGIHIQF</sequence>
<organism evidence="1">
    <name type="scientific">marine sediment metagenome</name>
    <dbReference type="NCBI Taxonomy" id="412755"/>
    <lineage>
        <taxon>unclassified sequences</taxon>
        <taxon>metagenomes</taxon>
        <taxon>ecological metagenomes</taxon>
    </lineage>
</organism>
<gene>
    <name evidence="1" type="ORF">S01H4_27605</name>
</gene>